<dbReference type="GO" id="GO:0098842">
    <property type="term" value="C:postsynaptic early endosome"/>
    <property type="evidence" value="ECO:0007669"/>
    <property type="project" value="TreeGrafter"/>
</dbReference>
<proteinExistence type="predicted"/>
<evidence type="ECO:0000259" key="1">
    <source>
        <dbReference type="PROSITE" id="PS50870"/>
    </source>
</evidence>
<gene>
    <name evidence="2" type="ORF">ASIM_LOCUS11508</name>
</gene>
<evidence type="ECO:0000313" key="2">
    <source>
        <dbReference type="EMBL" id="VDK45228.1"/>
    </source>
</evidence>
<dbReference type="GO" id="GO:0005543">
    <property type="term" value="F:phospholipid binding"/>
    <property type="evidence" value="ECO:0007669"/>
    <property type="project" value="TreeGrafter"/>
</dbReference>
<dbReference type="PANTHER" id="PTHR12141:SF1">
    <property type="entry name" value="PRKCA-BINDING PROTEIN"/>
    <property type="match status" value="1"/>
</dbReference>
<dbReference type="GO" id="GO:0006886">
    <property type="term" value="P:intracellular protein transport"/>
    <property type="evidence" value="ECO:0007669"/>
    <property type="project" value="TreeGrafter"/>
</dbReference>
<name>A0A0M3JV08_ANISI</name>
<dbReference type="InterPro" id="IPR010504">
    <property type="entry name" value="AH_dom"/>
</dbReference>
<keyword evidence="3" id="KW-1185">Reference proteome</keyword>
<accession>A0A0M3JV08</accession>
<dbReference type="PROSITE" id="PS50870">
    <property type="entry name" value="AH"/>
    <property type="match status" value="1"/>
</dbReference>
<dbReference type="GO" id="GO:0008021">
    <property type="term" value="C:synaptic vesicle"/>
    <property type="evidence" value="ECO:0007669"/>
    <property type="project" value="TreeGrafter"/>
</dbReference>
<dbReference type="GO" id="GO:0005886">
    <property type="term" value="C:plasma membrane"/>
    <property type="evidence" value="ECO:0007669"/>
    <property type="project" value="GOC"/>
</dbReference>
<dbReference type="Gene3D" id="1.20.1270.60">
    <property type="entry name" value="Arfaptin homology (AH) domain/BAR domain"/>
    <property type="match status" value="1"/>
</dbReference>
<reference evidence="4" key="1">
    <citation type="submission" date="2017-02" db="UniProtKB">
        <authorList>
            <consortium name="WormBaseParasite"/>
        </authorList>
    </citation>
    <scope>IDENTIFICATION</scope>
</reference>
<dbReference type="WBParaSite" id="ASIM_0001204201-mRNA-1">
    <property type="protein sequence ID" value="ASIM_0001204201-mRNA-1"/>
    <property type="gene ID" value="ASIM_0001204201"/>
</dbReference>
<dbReference type="GO" id="GO:0002092">
    <property type="term" value="P:positive regulation of receptor internalization"/>
    <property type="evidence" value="ECO:0007669"/>
    <property type="project" value="TreeGrafter"/>
</dbReference>
<dbReference type="GO" id="GO:0043005">
    <property type="term" value="C:neuron projection"/>
    <property type="evidence" value="ECO:0007669"/>
    <property type="project" value="TreeGrafter"/>
</dbReference>
<dbReference type="AlphaFoldDB" id="A0A0M3JV08"/>
<evidence type="ECO:0000313" key="3">
    <source>
        <dbReference type="Proteomes" id="UP000267096"/>
    </source>
</evidence>
<dbReference type="GO" id="GO:0034315">
    <property type="term" value="P:regulation of Arp2/3 complex-mediated actin nucleation"/>
    <property type="evidence" value="ECO:0007669"/>
    <property type="project" value="TreeGrafter"/>
</dbReference>
<reference evidence="2 3" key="2">
    <citation type="submission" date="2018-11" db="EMBL/GenBank/DDBJ databases">
        <authorList>
            <consortium name="Pathogen Informatics"/>
        </authorList>
    </citation>
    <scope>NUCLEOTIDE SEQUENCE [LARGE SCALE GENOMIC DNA]</scope>
</reference>
<dbReference type="GO" id="GO:0043113">
    <property type="term" value="P:receptor clustering"/>
    <property type="evidence" value="ECO:0007669"/>
    <property type="project" value="TreeGrafter"/>
</dbReference>
<dbReference type="GO" id="GO:0097062">
    <property type="term" value="P:dendritic spine maintenance"/>
    <property type="evidence" value="ECO:0007669"/>
    <property type="project" value="TreeGrafter"/>
</dbReference>
<dbReference type="InterPro" id="IPR030798">
    <property type="entry name" value="Arfaptin_fam"/>
</dbReference>
<dbReference type="GO" id="GO:0005080">
    <property type="term" value="F:protein kinase C binding"/>
    <property type="evidence" value="ECO:0007669"/>
    <property type="project" value="TreeGrafter"/>
</dbReference>
<evidence type="ECO:0000313" key="4">
    <source>
        <dbReference type="WBParaSite" id="ASIM_0001204201-mRNA-1"/>
    </source>
</evidence>
<feature type="domain" description="AH" evidence="1">
    <location>
        <begin position="1"/>
        <end position="75"/>
    </location>
</feature>
<dbReference type="EMBL" id="UYRR01031077">
    <property type="protein sequence ID" value="VDK45228.1"/>
    <property type="molecule type" value="Genomic_DNA"/>
</dbReference>
<dbReference type="OrthoDB" id="5917245at2759"/>
<dbReference type="GO" id="GO:0032588">
    <property type="term" value="C:trans-Golgi network membrane"/>
    <property type="evidence" value="ECO:0007669"/>
    <property type="project" value="TreeGrafter"/>
</dbReference>
<protein>
    <submittedName>
        <fullName evidence="4">PRKCA-binding protein (inferred by orthology to a human protein)</fullName>
    </submittedName>
</protein>
<organism evidence="4">
    <name type="scientific">Anisakis simplex</name>
    <name type="common">Herring worm</name>
    <dbReference type="NCBI Taxonomy" id="6269"/>
    <lineage>
        <taxon>Eukaryota</taxon>
        <taxon>Metazoa</taxon>
        <taxon>Ecdysozoa</taxon>
        <taxon>Nematoda</taxon>
        <taxon>Chromadorea</taxon>
        <taxon>Rhabditida</taxon>
        <taxon>Spirurina</taxon>
        <taxon>Ascaridomorpha</taxon>
        <taxon>Ascaridoidea</taxon>
        <taxon>Anisakidae</taxon>
        <taxon>Anisakis</taxon>
        <taxon>Anisakis simplex complex</taxon>
    </lineage>
</organism>
<dbReference type="Proteomes" id="UP000267096">
    <property type="component" value="Unassembled WGS sequence"/>
</dbReference>
<dbReference type="SUPFAM" id="SSF103657">
    <property type="entry name" value="BAR/IMD domain-like"/>
    <property type="match status" value="1"/>
</dbReference>
<dbReference type="PANTHER" id="PTHR12141">
    <property type="entry name" value="ARFAPTIN-RELATED"/>
    <property type="match status" value="1"/>
</dbReference>
<dbReference type="Pfam" id="PF06456">
    <property type="entry name" value="Arfaptin"/>
    <property type="match status" value="1"/>
</dbReference>
<sequence length="75" mass="8982">MLKLMRSLHPIIRDLNTFAEKAIAETNLTMKKYLDVKFEYLSFCLKLKEIDDEEVQFASLDEPLYRLDTGNYEYR</sequence>
<dbReference type="GO" id="GO:0019904">
    <property type="term" value="F:protein domain specific binding"/>
    <property type="evidence" value="ECO:0007669"/>
    <property type="project" value="InterPro"/>
</dbReference>
<dbReference type="InterPro" id="IPR027267">
    <property type="entry name" value="AH/BAR_dom_sf"/>
</dbReference>
<dbReference type="GO" id="GO:0014069">
    <property type="term" value="C:postsynaptic density"/>
    <property type="evidence" value="ECO:0007669"/>
    <property type="project" value="TreeGrafter"/>
</dbReference>